<protein>
    <submittedName>
        <fullName evidence="3">Helix-turn-helix domain-containing protein</fullName>
    </submittedName>
</protein>
<dbReference type="AlphaFoldDB" id="A0A9C9NDL0"/>
<accession>A0A9C9NDL0</accession>
<gene>
    <name evidence="3" type="ORF">ENH89_04625</name>
</gene>
<dbReference type="GO" id="GO:0003677">
    <property type="term" value="F:DNA binding"/>
    <property type="evidence" value="ECO:0007669"/>
    <property type="project" value="InterPro"/>
</dbReference>
<sequence length="124" mass="13396">MGRFGLFAGLLKRRGASRPKSGIGEDSVAGLSPGPTLLPTNPPQECHGVATVLPSEIVTRLCRRRHALHLNQAELAARIGVSDSALSRWERHKASPSLADFCAWTEELAVEITLTDREPPHVSP</sequence>
<dbReference type="Pfam" id="PF01381">
    <property type="entry name" value="HTH_3"/>
    <property type="match status" value="1"/>
</dbReference>
<reference evidence="3" key="1">
    <citation type="journal article" date="2020" name="mSystems">
        <title>Genome- and Community-Level Interaction Insights into Carbon Utilization and Element Cycling Functions of Hydrothermarchaeota in Hydrothermal Sediment.</title>
        <authorList>
            <person name="Zhou Z."/>
            <person name="Liu Y."/>
            <person name="Xu W."/>
            <person name="Pan J."/>
            <person name="Luo Z.H."/>
            <person name="Li M."/>
        </authorList>
    </citation>
    <scope>NUCLEOTIDE SEQUENCE</scope>
    <source>
        <strain evidence="3">HyVt-347</strain>
    </source>
</reference>
<organism evidence="3 4">
    <name type="scientific">Aurantimonas coralicida</name>
    <dbReference type="NCBI Taxonomy" id="182270"/>
    <lineage>
        <taxon>Bacteria</taxon>
        <taxon>Pseudomonadati</taxon>
        <taxon>Pseudomonadota</taxon>
        <taxon>Alphaproteobacteria</taxon>
        <taxon>Hyphomicrobiales</taxon>
        <taxon>Aurantimonadaceae</taxon>
        <taxon>Aurantimonas</taxon>
    </lineage>
</organism>
<dbReference type="SMART" id="SM00530">
    <property type="entry name" value="HTH_XRE"/>
    <property type="match status" value="1"/>
</dbReference>
<proteinExistence type="predicted"/>
<comment type="caution">
    <text evidence="3">The sequence shown here is derived from an EMBL/GenBank/DDBJ whole genome shotgun (WGS) entry which is preliminary data.</text>
</comment>
<dbReference type="Gene3D" id="1.10.260.40">
    <property type="entry name" value="lambda repressor-like DNA-binding domains"/>
    <property type="match status" value="1"/>
</dbReference>
<feature type="region of interest" description="Disordered" evidence="1">
    <location>
        <begin position="16"/>
        <end position="38"/>
    </location>
</feature>
<dbReference type="EMBL" id="DRGN01000063">
    <property type="protein sequence ID" value="HET99645.1"/>
    <property type="molecule type" value="Genomic_DNA"/>
</dbReference>
<evidence type="ECO:0000313" key="3">
    <source>
        <dbReference type="EMBL" id="HET99645.1"/>
    </source>
</evidence>
<dbReference type="CDD" id="cd00093">
    <property type="entry name" value="HTH_XRE"/>
    <property type="match status" value="1"/>
</dbReference>
<evidence type="ECO:0000313" key="4">
    <source>
        <dbReference type="Proteomes" id="UP000885680"/>
    </source>
</evidence>
<dbReference type="InterPro" id="IPR001387">
    <property type="entry name" value="Cro/C1-type_HTH"/>
</dbReference>
<dbReference type="InterPro" id="IPR010982">
    <property type="entry name" value="Lambda_DNA-bd_dom_sf"/>
</dbReference>
<dbReference type="Proteomes" id="UP000885680">
    <property type="component" value="Unassembled WGS sequence"/>
</dbReference>
<feature type="domain" description="HTH cro/C1-type" evidence="2">
    <location>
        <begin position="63"/>
        <end position="98"/>
    </location>
</feature>
<dbReference type="SUPFAM" id="SSF47413">
    <property type="entry name" value="lambda repressor-like DNA-binding domains"/>
    <property type="match status" value="1"/>
</dbReference>
<name>A0A9C9NDL0_9HYPH</name>
<evidence type="ECO:0000259" key="2">
    <source>
        <dbReference type="PROSITE" id="PS50943"/>
    </source>
</evidence>
<dbReference type="PROSITE" id="PS50943">
    <property type="entry name" value="HTH_CROC1"/>
    <property type="match status" value="1"/>
</dbReference>
<evidence type="ECO:0000256" key="1">
    <source>
        <dbReference type="SAM" id="MobiDB-lite"/>
    </source>
</evidence>